<proteinExistence type="predicted"/>
<evidence type="ECO:0000313" key="2">
    <source>
        <dbReference type="EMBL" id="QJS08350.1"/>
    </source>
</evidence>
<keyword evidence="3" id="KW-1185">Reference proteome</keyword>
<keyword evidence="1" id="KW-0472">Membrane</keyword>
<evidence type="ECO:0000313" key="3">
    <source>
        <dbReference type="Proteomes" id="UP000502641"/>
    </source>
</evidence>
<evidence type="ECO:0000256" key="1">
    <source>
        <dbReference type="SAM" id="Phobius"/>
    </source>
</evidence>
<dbReference type="EMBL" id="CP053189">
    <property type="protein sequence ID" value="QJS08350.1"/>
    <property type="molecule type" value="Genomic_DNA"/>
</dbReference>
<name>A0A6M4PHG2_9ACTN</name>
<gene>
    <name evidence="2" type="ORF">HKX69_01395</name>
</gene>
<protein>
    <submittedName>
        <fullName evidence="2">Uncharacterized protein</fullName>
    </submittedName>
</protein>
<dbReference type="RefSeq" id="WP_171150246.1">
    <property type="nucleotide sequence ID" value="NZ_CP053189.1"/>
</dbReference>
<sequence>MSLFLFLVLVAVVLGIIGFVTHGLFYLFVIGAVVLAADIVLGAVRLRRGSRKHRLAR</sequence>
<dbReference type="KEGG" id="sarg:HKX69_01395"/>
<keyword evidence="1" id="KW-0812">Transmembrane</keyword>
<keyword evidence="1" id="KW-1133">Transmembrane helix</keyword>
<organism evidence="2 3">
    <name type="scientific">Streptomyces argyrophylli</name>
    <dbReference type="NCBI Taxonomy" id="2726118"/>
    <lineage>
        <taxon>Bacteria</taxon>
        <taxon>Bacillati</taxon>
        <taxon>Actinomycetota</taxon>
        <taxon>Actinomycetes</taxon>
        <taxon>Kitasatosporales</taxon>
        <taxon>Streptomycetaceae</taxon>
        <taxon>Streptomyces</taxon>
    </lineage>
</organism>
<reference evidence="2 3" key="1">
    <citation type="submission" date="2020-05" db="EMBL/GenBank/DDBJ databases">
        <authorList>
            <person name="Li K."/>
        </authorList>
    </citation>
    <scope>NUCLEOTIDE SEQUENCE [LARGE SCALE GENOMIC DNA]</scope>
    <source>
        <strain evidence="3">jing01</strain>
    </source>
</reference>
<accession>A0A6M4PHG2</accession>
<dbReference type="AlphaFoldDB" id="A0A6M4PHG2"/>
<dbReference type="Proteomes" id="UP000502641">
    <property type="component" value="Chromosome"/>
</dbReference>
<feature type="transmembrane region" description="Helical" evidence="1">
    <location>
        <begin position="25"/>
        <end position="44"/>
    </location>
</feature>